<evidence type="ECO:0000313" key="1">
    <source>
        <dbReference type="EMBL" id="CAF0754033.1"/>
    </source>
</evidence>
<accession>A0A813PV99</accession>
<gene>
    <name evidence="1" type="ORF">OXX778_LOCUS4074</name>
</gene>
<dbReference type="AlphaFoldDB" id="A0A813PV99"/>
<protein>
    <submittedName>
        <fullName evidence="1">Uncharacterized protein</fullName>
    </submittedName>
</protein>
<sequence length="86" mass="9921">MGPSKVFEDEQNKLFKTLLTSCDKDEVASLIPQFQSLKHGLQKRRNKNHEQYPTSLSTTVVEGKYTKTSNGLDKFLIYKTKKKIEN</sequence>
<reference evidence="1" key="1">
    <citation type="submission" date="2021-02" db="EMBL/GenBank/DDBJ databases">
        <authorList>
            <person name="Nowell W R."/>
        </authorList>
    </citation>
    <scope>NUCLEOTIDE SEQUENCE</scope>
    <source>
        <strain evidence="1">Ploen Becks lab</strain>
    </source>
</reference>
<name>A0A813PV99_9BILA</name>
<dbReference type="OrthoDB" id="10051448at2759"/>
<comment type="caution">
    <text evidence="1">The sequence shown here is derived from an EMBL/GenBank/DDBJ whole genome shotgun (WGS) entry which is preliminary data.</text>
</comment>
<dbReference type="EMBL" id="CAJNOC010000386">
    <property type="protein sequence ID" value="CAF0754033.1"/>
    <property type="molecule type" value="Genomic_DNA"/>
</dbReference>
<keyword evidence="2" id="KW-1185">Reference proteome</keyword>
<evidence type="ECO:0000313" key="2">
    <source>
        <dbReference type="Proteomes" id="UP000663879"/>
    </source>
</evidence>
<proteinExistence type="predicted"/>
<organism evidence="1 2">
    <name type="scientific">Brachionus calyciflorus</name>
    <dbReference type="NCBI Taxonomy" id="104777"/>
    <lineage>
        <taxon>Eukaryota</taxon>
        <taxon>Metazoa</taxon>
        <taxon>Spiralia</taxon>
        <taxon>Gnathifera</taxon>
        <taxon>Rotifera</taxon>
        <taxon>Eurotatoria</taxon>
        <taxon>Monogononta</taxon>
        <taxon>Pseudotrocha</taxon>
        <taxon>Ploima</taxon>
        <taxon>Brachionidae</taxon>
        <taxon>Brachionus</taxon>
    </lineage>
</organism>
<dbReference type="Proteomes" id="UP000663879">
    <property type="component" value="Unassembled WGS sequence"/>
</dbReference>